<dbReference type="Proteomes" id="UP000432464">
    <property type="component" value="Unassembled WGS sequence"/>
</dbReference>
<sequence length="79" mass="9123">MRANRGFVRRRKHPDDGRKILIEVDEDYMSSGARLFVDFAQQTEQLLAGYTDAQLRTILDFSVRITEINHEAIARLTAD</sequence>
<protein>
    <submittedName>
        <fullName evidence="1">Uncharacterized protein</fullName>
    </submittedName>
</protein>
<dbReference type="EMBL" id="WMBB01000004">
    <property type="protein sequence ID" value="MTE12925.1"/>
    <property type="molecule type" value="Genomic_DNA"/>
</dbReference>
<gene>
    <name evidence="1" type="ORF">GLP40_09075</name>
</gene>
<evidence type="ECO:0000313" key="1">
    <source>
        <dbReference type="EMBL" id="MTE12925.1"/>
    </source>
</evidence>
<keyword evidence="2" id="KW-1185">Reference proteome</keyword>
<reference evidence="1 2" key="1">
    <citation type="submission" date="2019-11" db="EMBL/GenBank/DDBJ databases">
        <title>Nocardia sp. nov. CT2-14 isolated from soil.</title>
        <authorList>
            <person name="Kanchanasin P."/>
            <person name="Tanasupawat S."/>
            <person name="Yuki M."/>
            <person name="Kudo T."/>
        </authorList>
    </citation>
    <scope>NUCLEOTIDE SEQUENCE [LARGE SCALE GENOMIC DNA]</scope>
    <source>
        <strain evidence="1 2">CT2-14</strain>
    </source>
</reference>
<dbReference type="AlphaFoldDB" id="A0A6I3KWY6"/>
<accession>A0A6I3KWY6</accession>
<dbReference type="InterPro" id="IPR036390">
    <property type="entry name" value="WH_DNA-bd_sf"/>
</dbReference>
<comment type="caution">
    <text evidence="1">The sequence shown here is derived from an EMBL/GenBank/DDBJ whole genome shotgun (WGS) entry which is preliminary data.</text>
</comment>
<dbReference type="SUPFAM" id="SSF46785">
    <property type="entry name" value="Winged helix' DNA-binding domain"/>
    <property type="match status" value="1"/>
</dbReference>
<proteinExistence type="predicted"/>
<name>A0A6I3KWY6_9NOCA</name>
<dbReference type="InterPro" id="IPR036388">
    <property type="entry name" value="WH-like_DNA-bd_sf"/>
</dbReference>
<dbReference type="RefSeq" id="WP_154787439.1">
    <property type="nucleotide sequence ID" value="NZ_WMBB01000004.1"/>
</dbReference>
<dbReference type="Gene3D" id="1.10.10.10">
    <property type="entry name" value="Winged helix-like DNA-binding domain superfamily/Winged helix DNA-binding domain"/>
    <property type="match status" value="1"/>
</dbReference>
<organism evidence="1 2">
    <name type="scientific">Nocardia aurantiaca</name>
    <dbReference type="NCBI Taxonomy" id="2675850"/>
    <lineage>
        <taxon>Bacteria</taxon>
        <taxon>Bacillati</taxon>
        <taxon>Actinomycetota</taxon>
        <taxon>Actinomycetes</taxon>
        <taxon>Mycobacteriales</taxon>
        <taxon>Nocardiaceae</taxon>
        <taxon>Nocardia</taxon>
    </lineage>
</organism>
<evidence type="ECO:0000313" key="2">
    <source>
        <dbReference type="Proteomes" id="UP000432464"/>
    </source>
</evidence>